<comment type="caution">
    <text evidence="1">The sequence shown here is derived from an EMBL/GenBank/DDBJ whole genome shotgun (WGS) entry which is preliminary data.</text>
</comment>
<evidence type="ECO:0000313" key="1">
    <source>
        <dbReference type="EMBL" id="TLQ47207.1"/>
    </source>
</evidence>
<dbReference type="EMBL" id="VAWE01000001">
    <property type="protein sequence ID" value="TLQ47207.1"/>
    <property type="molecule type" value="Genomic_DNA"/>
</dbReference>
<gene>
    <name evidence="1" type="ORF">FEF34_33395</name>
</gene>
<organism evidence="1 2">
    <name type="scientific">Streptomyces marianii</name>
    <dbReference type="NCBI Taxonomy" id="1817406"/>
    <lineage>
        <taxon>Bacteria</taxon>
        <taxon>Bacillati</taxon>
        <taxon>Actinomycetota</taxon>
        <taxon>Actinomycetes</taxon>
        <taxon>Kitasatosporales</taxon>
        <taxon>Streptomycetaceae</taxon>
        <taxon>Streptomyces</taxon>
    </lineage>
</organism>
<keyword evidence="2" id="KW-1185">Reference proteome</keyword>
<evidence type="ECO:0000313" key="2">
    <source>
        <dbReference type="Proteomes" id="UP000305921"/>
    </source>
</evidence>
<protein>
    <submittedName>
        <fullName evidence="1">Uncharacterized protein</fullName>
    </submittedName>
</protein>
<name>A0A5R9EDG1_9ACTN</name>
<sequence length="83" mass="8827">MPGPTAGPQPHCSRALHLSGCMEGVQFWFPNAVDAGSATAARALYLLHLSRAEVTVAHHWQEQTTSPTADLAVVVSSGCLRCR</sequence>
<reference evidence="1 2" key="1">
    <citation type="submission" date="2019-05" db="EMBL/GenBank/DDBJ databases">
        <title>Streptomyces marianii sp. nov., a novel marine actinomycete from southern coast of India.</title>
        <authorList>
            <person name="Iniyan A.M."/>
            <person name="Wink J."/>
            <person name="Ramprasad E."/>
            <person name="Ramana C.V."/>
            <person name="Bunk B."/>
            <person name="Sproer C."/>
            <person name="Joseph F.-J.R.S."/>
            <person name="Vincent S.G.P."/>
        </authorList>
    </citation>
    <scope>NUCLEOTIDE SEQUENCE [LARGE SCALE GENOMIC DNA]</scope>
    <source>
        <strain evidence="1 2">ICN19</strain>
    </source>
</reference>
<accession>A0A5R9EDG1</accession>
<dbReference type="AlphaFoldDB" id="A0A5R9EDG1"/>
<dbReference type="Proteomes" id="UP000305921">
    <property type="component" value="Unassembled WGS sequence"/>
</dbReference>
<dbReference type="RefSeq" id="WP_138056492.1">
    <property type="nucleotide sequence ID" value="NZ_VAWE01000001.1"/>
</dbReference>
<proteinExistence type="predicted"/>